<evidence type="ECO:0000313" key="1">
    <source>
        <dbReference type="EMBL" id="KIY72022.1"/>
    </source>
</evidence>
<sequence>MDRVTSLPTPPLDATELDDFYATSAIFGPEFLHQDQPPDLRLKSSDDVLFHIHRHALSKASSNDFGGLVSNLELDVAPTPLPADVLNVLLQAAYGLNSNSHSVPPLDTLVDAIDLFPRFGLDARLVLAPQSTLYEAIRFQTPLAPFRIFALASRQDLEDLAVAASSYLLAFPLMSITDKMAEAVKPRYLHRLFTLHLSRSNALKTMVFEPLEHHPNTMTCSYQTYEALSRAWLLAGASLIWDADANTSATTIQRTLLSLESGMTCSSCKKVLNERVRSIILRWTNLKSTI</sequence>
<dbReference type="EMBL" id="KN880447">
    <property type="protein sequence ID" value="KIY72022.1"/>
    <property type="molecule type" value="Genomic_DNA"/>
</dbReference>
<accession>A0A0D7BNG9</accession>
<evidence type="ECO:0000313" key="2">
    <source>
        <dbReference type="Proteomes" id="UP000054007"/>
    </source>
</evidence>
<reference evidence="1 2" key="1">
    <citation type="journal article" date="2015" name="Fungal Genet. Biol.">
        <title>Evolution of novel wood decay mechanisms in Agaricales revealed by the genome sequences of Fistulina hepatica and Cylindrobasidium torrendii.</title>
        <authorList>
            <person name="Floudas D."/>
            <person name="Held B.W."/>
            <person name="Riley R."/>
            <person name="Nagy L.G."/>
            <person name="Koehler G."/>
            <person name="Ransdell A.S."/>
            <person name="Younus H."/>
            <person name="Chow J."/>
            <person name="Chiniquy J."/>
            <person name="Lipzen A."/>
            <person name="Tritt A."/>
            <person name="Sun H."/>
            <person name="Haridas S."/>
            <person name="LaButti K."/>
            <person name="Ohm R.A."/>
            <person name="Kues U."/>
            <person name="Blanchette R.A."/>
            <person name="Grigoriev I.V."/>
            <person name="Minto R.E."/>
            <person name="Hibbett D.S."/>
        </authorList>
    </citation>
    <scope>NUCLEOTIDE SEQUENCE [LARGE SCALE GENOMIC DNA]</scope>
    <source>
        <strain evidence="1 2">FP15055 ss-10</strain>
    </source>
</reference>
<dbReference type="STRING" id="1314674.A0A0D7BNG9"/>
<keyword evidence="2" id="KW-1185">Reference proteome</keyword>
<organism evidence="1 2">
    <name type="scientific">Cylindrobasidium torrendii FP15055 ss-10</name>
    <dbReference type="NCBI Taxonomy" id="1314674"/>
    <lineage>
        <taxon>Eukaryota</taxon>
        <taxon>Fungi</taxon>
        <taxon>Dikarya</taxon>
        <taxon>Basidiomycota</taxon>
        <taxon>Agaricomycotina</taxon>
        <taxon>Agaricomycetes</taxon>
        <taxon>Agaricomycetidae</taxon>
        <taxon>Agaricales</taxon>
        <taxon>Marasmiineae</taxon>
        <taxon>Physalacriaceae</taxon>
        <taxon>Cylindrobasidium</taxon>
    </lineage>
</organism>
<dbReference type="OrthoDB" id="3265815at2759"/>
<dbReference type="AlphaFoldDB" id="A0A0D7BNG9"/>
<dbReference type="Proteomes" id="UP000054007">
    <property type="component" value="Unassembled WGS sequence"/>
</dbReference>
<evidence type="ECO:0008006" key="3">
    <source>
        <dbReference type="Google" id="ProtNLM"/>
    </source>
</evidence>
<proteinExistence type="predicted"/>
<gene>
    <name evidence="1" type="ORF">CYLTODRAFT_450156</name>
</gene>
<protein>
    <recommendedName>
        <fullName evidence="3">BTB domain-containing protein</fullName>
    </recommendedName>
</protein>
<name>A0A0D7BNG9_9AGAR</name>